<dbReference type="Gene3D" id="3.30.70.270">
    <property type="match status" value="1"/>
</dbReference>
<dbReference type="CDD" id="cd01949">
    <property type="entry name" value="GGDEF"/>
    <property type="match status" value="1"/>
</dbReference>
<name>A0A8J3AAP6_9ACTN</name>
<feature type="transmembrane region" description="Helical" evidence="1">
    <location>
        <begin position="122"/>
        <end position="140"/>
    </location>
</feature>
<dbReference type="Proteomes" id="UP000650511">
    <property type="component" value="Unassembled WGS sequence"/>
</dbReference>
<dbReference type="SUPFAM" id="SSF55785">
    <property type="entry name" value="PYP-like sensor domain (PAS domain)"/>
    <property type="match status" value="1"/>
</dbReference>
<dbReference type="Gene3D" id="3.30.450.20">
    <property type="entry name" value="PAS domain"/>
    <property type="match status" value="1"/>
</dbReference>
<keyword evidence="1" id="KW-1133">Transmembrane helix</keyword>
<dbReference type="EMBL" id="BMHA01000001">
    <property type="protein sequence ID" value="GGI03317.1"/>
    <property type="molecule type" value="Genomic_DNA"/>
</dbReference>
<dbReference type="InterPro" id="IPR035919">
    <property type="entry name" value="EAL_sf"/>
</dbReference>
<feature type="domain" description="GGDEF" evidence="3">
    <location>
        <begin position="484"/>
        <end position="616"/>
    </location>
</feature>
<dbReference type="PROSITE" id="PS50887">
    <property type="entry name" value="GGDEF"/>
    <property type="match status" value="1"/>
</dbReference>
<dbReference type="OrthoDB" id="23692at2"/>
<gene>
    <name evidence="4" type="ORF">GCM10011354_03430</name>
</gene>
<dbReference type="InterPro" id="IPR043128">
    <property type="entry name" value="Rev_trsase/Diguanyl_cyclase"/>
</dbReference>
<reference evidence="4" key="1">
    <citation type="journal article" date="2014" name="Int. J. Syst. Evol. Microbiol.">
        <title>Complete genome sequence of Corynebacterium casei LMG S-19264T (=DSM 44701T), isolated from a smear-ripened cheese.</title>
        <authorList>
            <consortium name="US DOE Joint Genome Institute (JGI-PGF)"/>
            <person name="Walter F."/>
            <person name="Albersmeier A."/>
            <person name="Kalinowski J."/>
            <person name="Ruckert C."/>
        </authorList>
    </citation>
    <scope>NUCLEOTIDE SEQUENCE</scope>
    <source>
        <strain evidence="4">CGMCC 1.14988</strain>
    </source>
</reference>
<dbReference type="Pfam" id="PF00563">
    <property type="entry name" value="EAL"/>
    <property type="match status" value="1"/>
</dbReference>
<dbReference type="SUPFAM" id="SSF55073">
    <property type="entry name" value="Nucleotide cyclase"/>
    <property type="match status" value="1"/>
</dbReference>
<keyword evidence="1" id="KW-0472">Membrane</keyword>
<dbReference type="InterPro" id="IPR052155">
    <property type="entry name" value="Biofilm_reg_signaling"/>
</dbReference>
<reference evidence="4" key="2">
    <citation type="submission" date="2020-09" db="EMBL/GenBank/DDBJ databases">
        <authorList>
            <person name="Sun Q."/>
            <person name="Zhou Y."/>
        </authorList>
    </citation>
    <scope>NUCLEOTIDE SEQUENCE</scope>
    <source>
        <strain evidence="4">CGMCC 1.14988</strain>
    </source>
</reference>
<dbReference type="RefSeq" id="WP_130648369.1">
    <property type="nucleotide sequence ID" value="NZ_BMHA01000001.1"/>
</dbReference>
<dbReference type="SUPFAM" id="SSF141868">
    <property type="entry name" value="EAL domain-like"/>
    <property type="match status" value="1"/>
</dbReference>
<evidence type="ECO:0008006" key="6">
    <source>
        <dbReference type="Google" id="ProtNLM"/>
    </source>
</evidence>
<evidence type="ECO:0000313" key="4">
    <source>
        <dbReference type="EMBL" id="GGI03317.1"/>
    </source>
</evidence>
<accession>A0A8J3AAP6</accession>
<dbReference type="SMART" id="SM00052">
    <property type="entry name" value="EAL"/>
    <property type="match status" value="1"/>
</dbReference>
<dbReference type="AlphaFoldDB" id="A0A8J3AAP6"/>
<dbReference type="PROSITE" id="PS50883">
    <property type="entry name" value="EAL"/>
    <property type="match status" value="1"/>
</dbReference>
<dbReference type="InterPro" id="IPR001633">
    <property type="entry name" value="EAL_dom"/>
</dbReference>
<organism evidence="4 5">
    <name type="scientific">Egicoccus halophilus</name>
    <dbReference type="NCBI Taxonomy" id="1670830"/>
    <lineage>
        <taxon>Bacteria</taxon>
        <taxon>Bacillati</taxon>
        <taxon>Actinomycetota</taxon>
        <taxon>Nitriliruptoria</taxon>
        <taxon>Egicoccales</taxon>
        <taxon>Egicoccaceae</taxon>
        <taxon>Egicoccus</taxon>
    </lineage>
</organism>
<keyword evidence="5" id="KW-1185">Reference proteome</keyword>
<feature type="transmembrane region" description="Helical" evidence="1">
    <location>
        <begin position="80"/>
        <end position="102"/>
    </location>
</feature>
<evidence type="ECO:0000313" key="5">
    <source>
        <dbReference type="Proteomes" id="UP000650511"/>
    </source>
</evidence>
<dbReference type="SMART" id="SM00267">
    <property type="entry name" value="GGDEF"/>
    <property type="match status" value="1"/>
</dbReference>
<proteinExistence type="predicted"/>
<feature type="transmembrane region" description="Helical" evidence="1">
    <location>
        <begin position="152"/>
        <end position="173"/>
    </location>
</feature>
<feature type="transmembrane region" description="Helical" evidence="1">
    <location>
        <begin position="29"/>
        <end position="48"/>
    </location>
</feature>
<dbReference type="InterPro" id="IPR000160">
    <property type="entry name" value="GGDEF_dom"/>
</dbReference>
<feature type="domain" description="EAL" evidence="2">
    <location>
        <begin position="625"/>
        <end position="881"/>
    </location>
</feature>
<dbReference type="Pfam" id="PF00990">
    <property type="entry name" value="GGDEF"/>
    <property type="match status" value="1"/>
</dbReference>
<evidence type="ECO:0000259" key="2">
    <source>
        <dbReference type="PROSITE" id="PS50883"/>
    </source>
</evidence>
<evidence type="ECO:0000259" key="3">
    <source>
        <dbReference type="PROSITE" id="PS50887"/>
    </source>
</evidence>
<feature type="transmembrane region" description="Helical" evidence="1">
    <location>
        <begin position="54"/>
        <end position="73"/>
    </location>
</feature>
<sequence>MQRAFDLIRHGPPSAADDWPLLQRMRWRFVLLNLVTVAVSPFSLPYLLDQPGGHPWRYLAAMVVFGAWNLALYRTAGRSAALRLAGPVLVGGIALAAGHHTWAFGPVFTVVFLDSLYGDRRSVVRSALAYLAAYELAVAVTAGRVELLSAQLASMSIGLLVVALMMAEMARILRTGDQARRRDEVLATVGRALRLAPDADRVLEVAAHGIAEVVTVSGAEPVQVGMWRRRGGDLVLVANWGEPSAVQRLCYADVAATLGPSYDPGAVLRLSPEQLRRTEAALGSPASREHGLSLPLGDDDESLAKVFVRSRRPVSDDEVGALRRFADEFVLADRAARHTALLSAVVDGSPSGIALVDDADRLAFASPAVAELAGRPIAHGDPIGTLLVHGPGGRRVERLADLDEHAGDLAVRRPDGTLREVEVSRRDLPGEGTVLNLRDVSDQRRLQEEISFRAFHDTLTGIPNRALFLDRLDRALAQAARHGTTVAVALLDLDDFKAINDGQGHLAGDRVLAHVAGQLQARVREADTVARLGGDEFALLLDGVDAEPDVEDLLNDLLAGLREPVQLDGHAVSVAASCGLVLSRGEHDAAAALGDADLAMYAAKEAGKGTVVVFDRELRVAAEEHLLLRGDLEVGIGRDELRLHYQPVVAVADGHPIGAEALVRWEHPHRGLLYPDAFVPIAERSGLVGELGRWVLRAACREVAGWIAEGTVDRRFQVHVNLSAHELAGPDLVGEVERALTDAGLDPAQLVIEITETALASNPEIAEQTLRALHRLGIGIAIDDFGTGYASFTYLRRFPVDIVKIDRSFVTDVTDGPEQAALAQAIVRLASSLCLSTVAEGVERPETRELLAGWGCEHGQGWLWSKAVPGADFVTWMRRHRAPEPPLVAVPVG</sequence>
<protein>
    <recommendedName>
        <fullName evidence="6">Diguanylate cyclase (GGDEF) domain-containing protein</fullName>
    </recommendedName>
</protein>
<dbReference type="Pfam" id="PF13188">
    <property type="entry name" value="PAS_8"/>
    <property type="match status" value="1"/>
</dbReference>
<keyword evidence="1" id="KW-0812">Transmembrane</keyword>
<evidence type="ECO:0000256" key="1">
    <source>
        <dbReference type="SAM" id="Phobius"/>
    </source>
</evidence>
<dbReference type="InterPro" id="IPR000014">
    <property type="entry name" value="PAS"/>
</dbReference>
<comment type="caution">
    <text evidence="4">The sequence shown here is derived from an EMBL/GenBank/DDBJ whole genome shotgun (WGS) entry which is preliminary data.</text>
</comment>
<dbReference type="InterPro" id="IPR029787">
    <property type="entry name" value="Nucleotide_cyclase"/>
</dbReference>
<dbReference type="PANTHER" id="PTHR44757">
    <property type="entry name" value="DIGUANYLATE CYCLASE DGCP"/>
    <property type="match status" value="1"/>
</dbReference>
<dbReference type="NCBIfam" id="TIGR00254">
    <property type="entry name" value="GGDEF"/>
    <property type="match status" value="1"/>
</dbReference>
<dbReference type="PANTHER" id="PTHR44757:SF2">
    <property type="entry name" value="BIOFILM ARCHITECTURE MAINTENANCE PROTEIN MBAA"/>
    <property type="match status" value="1"/>
</dbReference>
<dbReference type="CDD" id="cd01948">
    <property type="entry name" value="EAL"/>
    <property type="match status" value="1"/>
</dbReference>
<dbReference type="Gene3D" id="3.20.20.450">
    <property type="entry name" value="EAL domain"/>
    <property type="match status" value="1"/>
</dbReference>
<dbReference type="InterPro" id="IPR035965">
    <property type="entry name" value="PAS-like_dom_sf"/>
</dbReference>